<gene>
    <name evidence="9" type="ORF">B0T16DRAFT_505210</name>
</gene>
<sequence>MGSYHRGRGRRASSPQIKLAQLNKSNDADLVLTFGDGTDDVKVVLEDFHQLHCLNNLRKATWPDYYKESSPQKDDVTRHHLDHCIEILRIALMCFSDVTPITTKFLSKTHAEPDFSTLHTCRNFDKIRDYARAHAEGWAVDD</sequence>
<evidence type="ECO:0000256" key="7">
    <source>
        <dbReference type="ARBA" id="ARBA00023180"/>
    </source>
</evidence>
<comment type="caution">
    <text evidence="9">The sequence shown here is derived from an EMBL/GenBank/DDBJ whole genome shotgun (WGS) entry which is preliminary data.</text>
</comment>
<dbReference type="EMBL" id="JAULSV010000002">
    <property type="protein sequence ID" value="KAK0652624.1"/>
    <property type="molecule type" value="Genomic_DNA"/>
</dbReference>
<keyword evidence="6" id="KW-0472">Membrane</keyword>
<organism evidence="9 10">
    <name type="scientific">Cercophora newfieldiana</name>
    <dbReference type="NCBI Taxonomy" id="92897"/>
    <lineage>
        <taxon>Eukaryota</taxon>
        <taxon>Fungi</taxon>
        <taxon>Dikarya</taxon>
        <taxon>Ascomycota</taxon>
        <taxon>Pezizomycotina</taxon>
        <taxon>Sordariomycetes</taxon>
        <taxon>Sordariomycetidae</taxon>
        <taxon>Sordariales</taxon>
        <taxon>Lasiosphaeriaceae</taxon>
        <taxon>Cercophora</taxon>
    </lineage>
</organism>
<comment type="pathway">
    <text evidence="2">Mycotoxin biosynthesis.</text>
</comment>
<keyword evidence="3" id="KW-0812">Transmembrane</keyword>
<dbReference type="Pfam" id="PF11807">
    <property type="entry name" value="UstYa"/>
    <property type="match status" value="1"/>
</dbReference>
<comment type="subcellular location">
    <subcellularLocation>
        <location evidence="1">Membrane</location>
        <topology evidence="1">Single-pass membrane protein</topology>
    </subcellularLocation>
</comment>
<keyword evidence="7" id="KW-0325">Glycoprotein</keyword>
<keyword evidence="5" id="KW-0843">Virulence</keyword>
<evidence type="ECO:0000256" key="5">
    <source>
        <dbReference type="ARBA" id="ARBA00023026"/>
    </source>
</evidence>
<proteinExistence type="inferred from homology"/>
<keyword evidence="10" id="KW-1185">Reference proteome</keyword>
<name>A0AA40CXB9_9PEZI</name>
<dbReference type="PANTHER" id="PTHR33365">
    <property type="entry name" value="YALI0B05434P"/>
    <property type="match status" value="1"/>
</dbReference>
<dbReference type="PANTHER" id="PTHR33365:SF4">
    <property type="entry name" value="CYCLOCHLOROTINE BIOSYNTHESIS PROTEIN O"/>
    <property type="match status" value="1"/>
</dbReference>
<dbReference type="GO" id="GO:0043386">
    <property type="term" value="P:mycotoxin biosynthetic process"/>
    <property type="evidence" value="ECO:0007669"/>
    <property type="project" value="InterPro"/>
</dbReference>
<reference evidence="9" key="1">
    <citation type="submission" date="2023-06" db="EMBL/GenBank/DDBJ databases">
        <title>Genome-scale phylogeny and comparative genomics of the fungal order Sordariales.</title>
        <authorList>
            <consortium name="Lawrence Berkeley National Laboratory"/>
            <person name="Hensen N."/>
            <person name="Bonometti L."/>
            <person name="Westerberg I."/>
            <person name="Brannstrom I.O."/>
            <person name="Guillou S."/>
            <person name="Cros-Aarteil S."/>
            <person name="Calhoun S."/>
            <person name="Haridas S."/>
            <person name="Kuo A."/>
            <person name="Mondo S."/>
            <person name="Pangilinan J."/>
            <person name="Riley R."/>
            <person name="Labutti K."/>
            <person name="Andreopoulos B."/>
            <person name="Lipzen A."/>
            <person name="Chen C."/>
            <person name="Yanf M."/>
            <person name="Daum C."/>
            <person name="Ng V."/>
            <person name="Clum A."/>
            <person name="Steindorff A."/>
            <person name="Ohm R."/>
            <person name="Martin F."/>
            <person name="Silar P."/>
            <person name="Natvig D."/>
            <person name="Lalanne C."/>
            <person name="Gautier V."/>
            <person name="Ament-Velasquez S.L."/>
            <person name="Kruys A."/>
            <person name="Hutchinson M.I."/>
            <person name="Powell A.J."/>
            <person name="Barry K."/>
            <person name="Miller A.N."/>
            <person name="Grigoriev I.V."/>
            <person name="Debuchy R."/>
            <person name="Gladieux P."/>
            <person name="Thoren M.H."/>
            <person name="Johannesson H."/>
        </authorList>
    </citation>
    <scope>NUCLEOTIDE SEQUENCE</scope>
    <source>
        <strain evidence="9">SMH2532-1</strain>
    </source>
</reference>
<keyword evidence="4" id="KW-1133">Transmembrane helix</keyword>
<evidence type="ECO:0000256" key="8">
    <source>
        <dbReference type="ARBA" id="ARBA00035112"/>
    </source>
</evidence>
<evidence type="ECO:0000313" key="9">
    <source>
        <dbReference type="EMBL" id="KAK0652624.1"/>
    </source>
</evidence>
<protein>
    <submittedName>
        <fullName evidence="9">Uncharacterized protein</fullName>
    </submittedName>
</protein>
<dbReference type="GO" id="GO:0016020">
    <property type="term" value="C:membrane"/>
    <property type="evidence" value="ECO:0007669"/>
    <property type="project" value="UniProtKB-SubCell"/>
</dbReference>
<evidence type="ECO:0000256" key="3">
    <source>
        <dbReference type="ARBA" id="ARBA00022692"/>
    </source>
</evidence>
<evidence type="ECO:0000256" key="4">
    <source>
        <dbReference type="ARBA" id="ARBA00022989"/>
    </source>
</evidence>
<evidence type="ECO:0000256" key="6">
    <source>
        <dbReference type="ARBA" id="ARBA00023136"/>
    </source>
</evidence>
<dbReference type="Proteomes" id="UP001174936">
    <property type="component" value="Unassembled WGS sequence"/>
</dbReference>
<dbReference type="InterPro" id="IPR021765">
    <property type="entry name" value="UstYa-like"/>
</dbReference>
<accession>A0AA40CXB9</accession>
<evidence type="ECO:0000256" key="1">
    <source>
        <dbReference type="ARBA" id="ARBA00004167"/>
    </source>
</evidence>
<comment type="similarity">
    <text evidence="8">Belongs to the ustYa family.</text>
</comment>
<dbReference type="AlphaFoldDB" id="A0AA40CXB9"/>
<evidence type="ECO:0000313" key="10">
    <source>
        <dbReference type="Proteomes" id="UP001174936"/>
    </source>
</evidence>
<evidence type="ECO:0000256" key="2">
    <source>
        <dbReference type="ARBA" id="ARBA00004685"/>
    </source>
</evidence>